<evidence type="ECO:0000259" key="1">
    <source>
        <dbReference type="Pfam" id="PF13619"/>
    </source>
</evidence>
<dbReference type="EMBL" id="CP031264">
    <property type="protein sequence ID" value="AXI81050.1"/>
    <property type="molecule type" value="Genomic_DNA"/>
</dbReference>
<proteinExistence type="predicted"/>
<dbReference type="InterPro" id="IPR025309">
    <property type="entry name" value="KTSC_dom"/>
</dbReference>
<dbReference type="Proteomes" id="UP000249340">
    <property type="component" value="Chromosome"/>
</dbReference>
<organism evidence="2 3">
    <name type="scientific">Peterkaempfera bronchialis</name>
    <dbReference type="NCBI Taxonomy" id="2126346"/>
    <lineage>
        <taxon>Bacteria</taxon>
        <taxon>Bacillati</taxon>
        <taxon>Actinomycetota</taxon>
        <taxon>Actinomycetes</taxon>
        <taxon>Kitasatosporales</taxon>
        <taxon>Streptomycetaceae</taxon>
        <taxon>Peterkaempfera</taxon>
    </lineage>
</organism>
<name>A0A345T4Z5_9ACTN</name>
<protein>
    <submittedName>
        <fullName evidence="2">KTSC domain-containing protein</fullName>
    </submittedName>
</protein>
<dbReference type="AlphaFoldDB" id="A0A345T4Z5"/>
<feature type="domain" description="KTSC" evidence="1">
    <location>
        <begin position="51"/>
        <end position="107"/>
    </location>
</feature>
<sequence>MSRCAFVPSAGTGRGRAFSANSARAALLSVDHATPDTLAAGGALLHEQVRSSNVRSVGYSQQERVLEVAFHSGGVYRYVDVPADVHTALMAAPSKGRFLARFVKGRYVYRRVSG</sequence>
<dbReference type="OrthoDB" id="8450910at2"/>
<evidence type="ECO:0000313" key="3">
    <source>
        <dbReference type="Proteomes" id="UP000249340"/>
    </source>
</evidence>
<reference evidence="3" key="1">
    <citation type="submission" date="2018-07" db="EMBL/GenBank/DDBJ databases">
        <title>Streptacidiphilus bronchialis DSM 106435 chromosome.</title>
        <authorList>
            <person name="Batra D."/>
            <person name="Gulvik C.A."/>
        </authorList>
    </citation>
    <scope>NUCLEOTIDE SEQUENCE [LARGE SCALE GENOMIC DNA]</scope>
    <source>
        <strain evidence="3">DSM 106435</strain>
    </source>
</reference>
<dbReference type="KEGG" id="stri:C7M71_000110"/>
<keyword evidence="3" id="KW-1185">Reference proteome</keyword>
<evidence type="ECO:0000313" key="2">
    <source>
        <dbReference type="EMBL" id="AXI81050.1"/>
    </source>
</evidence>
<gene>
    <name evidence="2" type="ORF">C7M71_000110</name>
</gene>
<dbReference type="Pfam" id="PF13619">
    <property type="entry name" value="KTSC"/>
    <property type="match status" value="1"/>
</dbReference>
<accession>A0A345T4Z5</accession>